<reference evidence="6 7" key="1">
    <citation type="submission" date="2021-06" db="EMBL/GenBank/DDBJ databases">
        <authorList>
            <person name="Sun Q."/>
            <person name="Li D."/>
        </authorList>
    </citation>
    <scope>NUCLEOTIDE SEQUENCE [LARGE SCALE GENOMIC DNA]</scope>
    <source>
        <strain evidence="6 7">MSJ-40</strain>
    </source>
</reference>
<evidence type="ECO:0000256" key="3">
    <source>
        <dbReference type="ARBA" id="ARBA00023163"/>
    </source>
</evidence>
<name>A0ABS6E7D1_9FIRM</name>
<evidence type="ECO:0000313" key="6">
    <source>
        <dbReference type="EMBL" id="MBU5438823.1"/>
    </source>
</evidence>
<feature type="domain" description="RNA polymerase sigma-70 region 2" evidence="4">
    <location>
        <begin position="24"/>
        <end position="89"/>
    </location>
</feature>
<dbReference type="PANTHER" id="PTHR43133:SF51">
    <property type="entry name" value="RNA POLYMERASE SIGMA FACTOR"/>
    <property type="match status" value="1"/>
</dbReference>
<comment type="caution">
    <text evidence="6">The sequence shown here is derived from an EMBL/GenBank/DDBJ whole genome shotgun (WGS) entry which is preliminary data.</text>
</comment>
<keyword evidence="7" id="KW-1185">Reference proteome</keyword>
<dbReference type="InterPro" id="IPR014284">
    <property type="entry name" value="RNA_pol_sigma-70_dom"/>
</dbReference>
<dbReference type="RefSeq" id="WP_216520227.1">
    <property type="nucleotide sequence ID" value="NZ_JAHLPM010000010.1"/>
</dbReference>
<feature type="domain" description="RNA polymerase sigma factor 70 region 4 type 2" evidence="5">
    <location>
        <begin position="122"/>
        <end position="174"/>
    </location>
</feature>
<evidence type="ECO:0000256" key="1">
    <source>
        <dbReference type="ARBA" id="ARBA00023015"/>
    </source>
</evidence>
<evidence type="ECO:0000256" key="2">
    <source>
        <dbReference type="ARBA" id="ARBA00023082"/>
    </source>
</evidence>
<keyword evidence="3" id="KW-0804">Transcription</keyword>
<dbReference type="Pfam" id="PF08281">
    <property type="entry name" value="Sigma70_r4_2"/>
    <property type="match status" value="1"/>
</dbReference>
<dbReference type="CDD" id="cd06171">
    <property type="entry name" value="Sigma70_r4"/>
    <property type="match status" value="1"/>
</dbReference>
<dbReference type="Proteomes" id="UP000749471">
    <property type="component" value="Unassembled WGS sequence"/>
</dbReference>
<dbReference type="PANTHER" id="PTHR43133">
    <property type="entry name" value="RNA POLYMERASE ECF-TYPE SIGMA FACTO"/>
    <property type="match status" value="1"/>
</dbReference>
<evidence type="ECO:0000259" key="5">
    <source>
        <dbReference type="Pfam" id="PF08281"/>
    </source>
</evidence>
<evidence type="ECO:0000313" key="7">
    <source>
        <dbReference type="Proteomes" id="UP000749471"/>
    </source>
</evidence>
<dbReference type="InterPro" id="IPR039425">
    <property type="entry name" value="RNA_pol_sigma-70-like"/>
</dbReference>
<dbReference type="NCBIfam" id="TIGR02937">
    <property type="entry name" value="sigma70-ECF"/>
    <property type="match status" value="1"/>
</dbReference>
<sequence>MVDKEDLEIIEEVLKGNINLYRKLVEKYSTKLTGYIFNITRDIHLSQDFGQEVFIKAYKNLDKFDKEKSFSVWLLRIGRNTALDHMKKKYIHYELSENLDSNTKDTTLMNPSEILIKKEEVEELEKIIHQLPNKYKDLILLKYFEDLSYKDISLKLDISIDKVKWRLYEARKLCIRELGKNKPIERRDNIGLQPNKISN</sequence>
<accession>A0ABS6E7D1</accession>
<dbReference type="InterPro" id="IPR007627">
    <property type="entry name" value="RNA_pol_sigma70_r2"/>
</dbReference>
<keyword evidence="2" id="KW-0731">Sigma factor</keyword>
<dbReference type="EMBL" id="JAHLPM010000010">
    <property type="protein sequence ID" value="MBU5438823.1"/>
    <property type="molecule type" value="Genomic_DNA"/>
</dbReference>
<dbReference type="InterPro" id="IPR013249">
    <property type="entry name" value="RNA_pol_sigma70_r4_t2"/>
</dbReference>
<evidence type="ECO:0000259" key="4">
    <source>
        <dbReference type="Pfam" id="PF04542"/>
    </source>
</evidence>
<keyword evidence="1" id="KW-0805">Transcription regulation</keyword>
<organism evidence="6 7">
    <name type="scientific">Tissierella simiarum</name>
    <dbReference type="NCBI Taxonomy" id="2841534"/>
    <lineage>
        <taxon>Bacteria</taxon>
        <taxon>Bacillati</taxon>
        <taxon>Bacillota</taxon>
        <taxon>Tissierellia</taxon>
        <taxon>Tissierellales</taxon>
        <taxon>Tissierellaceae</taxon>
        <taxon>Tissierella</taxon>
    </lineage>
</organism>
<protein>
    <submittedName>
        <fullName evidence="6">RNA polymerase sigma factor</fullName>
    </submittedName>
</protein>
<proteinExistence type="predicted"/>
<dbReference type="Pfam" id="PF04542">
    <property type="entry name" value="Sigma70_r2"/>
    <property type="match status" value="1"/>
</dbReference>
<gene>
    <name evidence="6" type="ORF">KQI42_12415</name>
</gene>